<dbReference type="GO" id="GO:0043043">
    <property type="term" value="P:peptide biosynthetic process"/>
    <property type="evidence" value="ECO:0007669"/>
    <property type="project" value="InterPro"/>
</dbReference>
<comment type="similarity">
    <text evidence="1 2">Belongs to the elongation factor P family.</text>
</comment>
<evidence type="ECO:0000256" key="1">
    <source>
        <dbReference type="ARBA" id="ARBA00009479"/>
    </source>
</evidence>
<dbReference type="Gene3D" id="2.40.50.140">
    <property type="entry name" value="Nucleic acid-binding proteins"/>
    <property type="match status" value="2"/>
</dbReference>
<dbReference type="PIRSF" id="PIRSF005901">
    <property type="entry name" value="EF-P"/>
    <property type="match status" value="1"/>
</dbReference>
<keyword evidence="5" id="KW-0251">Elongation factor</keyword>
<evidence type="ECO:0000259" key="4">
    <source>
        <dbReference type="SMART" id="SM01185"/>
    </source>
</evidence>
<evidence type="ECO:0000259" key="3">
    <source>
        <dbReference type="SMART" id="SM00841"/>
    </source>
</evidence>
<comment type="caution">
    <text evidence="5">The sequence shown here is derived from an EMBL/GenBank/DDBJ whole genome shotgun (WGS) entry which is preliminary data.</text>
</comment>
<evidence type="ECO:0000313" key="5">
    <source>
        <dbReference type="EMBL" id="TQV75000.1"/>
    </source>
</evidence>
<dbReference type="InterPro" id="IPR020599">
    <property type="entry name" value="Transl_elong_fac_P/YeiP"/>
</dbReference>
<dbReference type="HAMAP" id="MF_00646">
    <property type="entry name" value="EFP"/>
    <property type="match status" value="1"/>
</dbReference>
<dbReference type="SMART" id="SM01185">
    <property type="entry name" value="EFP"/>
    <property type="match status" value="1"/>
</dbReference>
<dbReference type="SMART" id="SM00841">
    <property type="entry name" value="Elong-fact-P_C"/>
    <property type="match status" value="1"/>
</dbReference>
<dbReference type="InterPro" id="IPR014722">
    <property type="entry name" value="Rib_uL2_dom2"/>
</dbReference>
<feature type="domain" description="Translation elongation factor P/YeiP central" evidence="4">
    <location>
        <begin position="69"/>
        <end position="124"/>
    </location>
</feature>
<dbReference type="GO" id="GO:0003746">
    <property type="term" value="F:translation elongation factor activity"/>
    <property type="evidence" value="ECO:0007669"/>
    <property type="project" value="UniProtKB-UniRule"/>
</dbReference>
<dbReference type="Pfam" id="PF09285">
    <property type="entry name" value="Elong-fact-P_C"/>
    <property type="match status" value="1"/>
</dbReference>
<keyword evidence="5" id="KW-0648">Protein biosynthesis</keyword>
<dbReference type="NCBIfam" id="NF001810">
    <property type="entry name" value="PRK00529.1"/>
    <property type="match status" value="1"/>
</dbReference>
<dbReference type="InterPro" id="IPR008991">
    <property type="entry name" value="Translation_prot_SH3-like_sf"/>
</dbReference>
<accession>A0A545TCQ0</accession>
<dbReference type="PANTHER" id="PTHR30053">
    <property type="entry name" value="ELONGATION FACTOR P"/>
    <property type="match status" value="1"/>
</dbReference>
<dbReference type="Gene3D" id="2.30.30.30">
    <property type="match status" value="1"/>
</dbReference>
<organism evidence="5 6">
    <name type="scientific">Aliikangiella marina</name>
    <dbReference type="NCBI Taxonomy" id="1712262"/>
    <lineage>
        <taxon>Bacteria</taxon>
        <taxon>Pseudomonadati</taxon>
        <taxon>Pseudomonadota</taxon>
        <taxon>Gammaproteobacteria</taxon>
        <taxon>Oceanospirillales</taxon>
        <taxon>Pleioneaceae</taxon>
        <taxon>Aliikangiella</taxon>
    </lineage>
</organism>
<dbReference type="SUPFAM" id="SSF50104">
    <property type="entry name" value="Translation proteins SH3-like domain"/>
    <property type="match status" value="1"/>
</dbReference>
<dbReference type="OrthoDB" id="5599402at2"/>
<dbReference type="InterPro" id="IPR001059">
    <property type="entry name" value="Transl_elong_P/YeiP_cen"/>
</dbReference>
<dbReference type="InterPro" id="IPR013852">
    <property type="entry name" value="Transl_elong_P/YeiP_CS"/>
</dbReference>
<dbReference type="FunFam" id="2.40.50.140:FF:000004">
    <property type="entry name" value="Elongation factor P"/>
    <property type="match status" value="1"/>
</dbReference>
<dbReference type="EMBL" id="VIKR01000002">
    <property type="protein sequence ID" value="TQV75000.1"/>
    <property type="molecule type" value="Genomic_DNA"/>
</dbReference>
<dbReference type="InterPro" id="IPR015365">
    <property type="entry name" value="Elong-fact-P_C"/>
</dbReference>
<dbReference type="GO" id="GO:0005829">
    <property type="term" value="C:cytosol"/>
    <property type="evidence" value="ECO:0007669"/>
    <property type="project" value="UniProtKB-ARBA"/>
</dbReference>
<dbReference type="Proteomes" id="UP000317839">
    <property type="component" value="Unassembled WGS sequence"/>
</dbReference>
<dbReference type="SUPFAM" id="SSF50249">
    <property type="entry name" value="Nucleic acid-binding proteins"/>
    <property type="match status" value="2"/>
</dbReference>
<dbReference type="CDD" id="cd05794">
    <property type="entry name" value="S1_EF-P_repeat_2"/>
    <property type="match status" value="1"/>
</dbReference>
<protein>
    <recommendedName>
        <fullName evidence="2">Elongation factor P-like protein</fullName>
    </recommendedName>
</protein>
<dbReference type="Pfam" id="PF01132">
    <property type="entry name" value="EFP"/>
    <property type="match status" value="1"/>
</dbReference>
<sequence length="189" mass="20858">MPRASELKRGMALEINGKMLLVKHIDVHSPSARGAATLYKTRFADIATGGKVEHTFKGDDMLTQVDLGRHSVSFSYIDGDDYIFMDNEDFSQYMFKLADIEEEMLFVNESTEGLVVLTVDGNTVGLELPQSVEMEIVETDPSIKGASAAARTKPARFATGLTIQVPEYISNGEKVKINTADRKFMGRAE</sequence>
<dbReference type="InterPro" id="IPR013185">
    <property type="entry name" value="Transl_elong_KOW-like"/>
</dbReference>
<evidence type="ECO:0000256" key="2">
    <source>
        <dbReference type="HAMAP-Rule" id="MF_00646"/>
    </source>
</evidence>
<dbReference type="AlphaFoldDB" id="A0A545TCQ0"/>
<dbReference type="InterPro" id="IPR012340">
    <property type="entry name" value="NA-bd_OB-fold"/>
</dbReference>
<dbReference type="RefSeq" id="WP_142941618.1">
    <property type="nucleotide sequence ID" value="NZ_VIKR01000002.1"/>
</dbReference>
<proteinExistence type="inferred from homology"/>
<name>A0A545TCQ0_9GAMM</name>
<dbReference type="NCBIfam" id="NF003392">
    <property type="entry name" value="PRK04542.1"/>
    <property type="match status" value="1"/>
</dbReference>
<keyword evidence="6" id="KW-1185">Reference proteome</keyword>
<feature type="domain" description="Elongation factor P C-terminal" evidence="3">
    <location>
        <begin position="132"/>
        <end position="187"/>
    </location>
</feature>
<dbReference type="PROSITE" id="PS01275">
    <property type="entry name" value="EFP"/>
    <property type="match status" value="1"/>
</dbReference>
<dbReference type="InterPro" id="IPR011897">
    <property type="entry name" value="Transl_elong_p-like_YeiP"/>
</dbReference>
<dbReference type="NCBIfam" id="TIGR02178">
    <property type="entry name" value="yeiP"/>
    <property type="match status" value="1"/>
</dbReference>
<evidence type="ECO:0000313" key="6">
    <source>
        <dbReference type="Proteomes" id="UP000317839"/>
    </source>
</evidence>
<reference evidence="5 6" key="1">
    <citation type="submission" date="2019-06" db="EMBL/GenBank/DDBJ databases">
        <title>Draft genome of Aliikangiella marina GYP-15.</title>
        <authorList>
            <person name="Wang G."/>
        </authorList>
    </citation>
    <scope>NUCLEOTIDE SEQUENCE [LARGE SCALE GENOMIC DNA]</scope>
    <source>
        <strain evidence="5 6">GYP-15</strain>
    </source>
</reference>
<dbReference type="CDD" id="cd04470">
    <property type="entry name" value="S1_EF-P_repeat_1"/>
    <property type="match status" value="1"/>
</dbReference>
<dbReference type="Pfam" id="PF08207">
    <property type="entry name" value="EFP_N"/>
    <property type="match status" value="1"/>
</dbReference>
<gene>
    <name evidence="5" type="primary">yeiP</name>
    <name evidence="5" type="ORF">FLL45_08645</name>
</gene>
<dbReference type="PANTHER" id="PTHR30053:SF14">
    <property type="entry name" value="TRANSLATION ELONGATION FACTOR KOW-LIKE DOMAIN-CONTAINING PROTEIN"/>
    <property type="match status" value="1"/>
</dbReference>